<dbReference type="PANTHER" id="PTHR34960:SF1">
    <property type="entry name" value="EMB|CAB68146.1-RELATED"/>
    <property type="match status" value="1"/>
</dbReference>
<dbReference type="InterPro" id="IPR056682">
    <property type="entry name" value="DUF7780"/>
</dbReference>
<reference evidence="3 4" key="1">
    <citation type="journal article" date="2021" name="Hortic Res">
        <title>The domestication of Cucurbita argyrosperma as revealed by the genome of its wild relative.</title>
        <authorList>
            <person name="Barrera-Redondo J."/>
            <person name="Sanchez-de la Vega G."/>
            <person name="Aguirre-Liguori J.A."/>
            <person name="Castellanos-Morales G."/>
            <person name="Gutierrez-Guerrero Y.T."/>
            <person name="Aguirre-Dugua X."/>
            <person name="Aguirre-Planter E."/>
            <person name="Tenaillon M.I."/>
            <person name="Lira-Saade R."/>
            <person name="Eguiarte L.E."/>
        </authorList>
    </citation>
    <scope>NUCLEOTIDE SEQUENCE [LARGE SCALE GENOMIC DNA]</scope>
    <source>
        <strain evidence="3">JBR-2021</strain>
    </source>
</reference>
<dbReference type="PANTHER" id="PTHR34960">
    <property type="entry name" value="EMB|CAB68146.1-RELATED"/>
    <property type="match status" value="1"/>
</dbReference>
<protein>
    <recommendedName>
        <fullName evidence="2">DUF7780 domain-containing protein</fullName>
    </recommendedName>
</protein>
<organism evidence="3 4">
    <name type="scientific">Cucurbita argyrosperma subsp. sororia</name>
    <dbReference type="NCBI Taxonomy" id="37648"/>
    <lineage>
        <taxon>Eukaryota</taxon>
        <taxon>Viridiplantae</taxon>
        <taxon>Streptophyta</taxon>
        <taxon>Embryophyta</taxon>
        <taxon>Tracheophyta</taxon>
        <taxon>Spermatophyta</taxon>
        <taxon>Magnoliopsida</taxon>
        <taxon>eudicotyledons</taxon>
        <taxon>Gunneridae</taxon>
        <taxon>Pentapetalae</taxon>
        <taxon>rosids</taxon>
        <taxon>fabids</taxon>
        <taxon>Cucurbitales</taxon>
        <taxon>Cucurbitaceae</taxon>
        <taxon>Cucurbiteae</taxon>
        <taxon>Cucurbita</taxon>
    </lineage>
</organism>
<name>A0AAV6NUD0_9ROSI</name>
<feature type="non-terminal residue" evidence="3">
    <location>
        <position position="1"/>
    </location>
</feature>
<dbReference type="Pfam" id="PF25002">
    <property type="entry name" value="DUF7780"/>
    <property type="match status" value="1"/>
</dbReference>
<keyword evidence="4" id="KW-1185">Reference proteome</keyword>
<sequence>MGVPLAGKSKSTSGENWGMGLLLVFFSDDSPSAIADQNKLFPSSSSSNSSSARRSNYNLLTKAQSTISVCALLVFLSLLLFTLSTFDPAIKMNLTPPRRLLSQKPSPIEVPSLENRWIPFRKMWKPKPATVVTSTAALQRMGTLHMRGTRAMADLTVVHVSEDVGEEDLRLFLRLFHRSGVTAKSDSVFVFPSPAFSLRFRPIIQEENESFLKLLLRYRNLNGTASRAAAAGFDVTRFIKTKEKKEPDEPIWGKKMKRLGNDSDELTRMSYGSVVSFDAAEMDSENSLSGFSDHIPMSLRRWACYPMLLGRVRRNFKHVMLVDAKNSLLLGDPLGRVRNKATESVILFPNKHSKKNSEKSNSHHQVNPAVVIGGARGVRRLSNAVVVEIARILMQHKKSNSVSDSGVVSHLVNSEFSLKNVKVIMAAESIPEASSLAGVEFGSVGSSSAPEKMMFLRGNTDNLGEINSVIRKKICSSEIDSSVYTDCVSKSNE</sequence>
<evidence type="ECO:0000313" key="3">
    <source>
        <dbReference type="EMBL" id="KAG6603211.1"/>
    </source>
</evidence>
<evidence type="ECO:0000259" key="2">
    <source>
        <dbReference type="Pfam" id="PF25002"/>
    </source>
</evidence>
<accession>A0AAV6NUD0</accession>
<comment type="caution">
    <text evidence="3">The sequence shown here is derived from an EMBL/GenBank/DDBJ whole genome shotgun (WGS) entry which is preliminary data.</text>
</comment>
<keyword evidence="1" id="KW-1133">Transmembrane helix</keyword>
<feature type="domain" description="DUF7780" evidence="2">
    <location>
        <begin position="136"/>
        <end position="429"/>
    </location>
</feature>
<keyword evidence="1" id="KW-0812">Transmembrane</keyword>
<proteinExistence type="predicted"/>
<dbReference type="Proteomes" id="UP000685013">
    <property type="component" value="Chromosome 3"/>
</dbReference>
<keyword evidence="1" id="KW-0472">Membrane</keyword>
<evidence type="ECO:0000313" key="4">
    <source>
        <dbReference type="Proteomes" id="UP000685013"/>
    </source>
</evidence>
<dbReference type="EMBL" id="JAGKQH010000003">
    <property type="protein sequence ID" value="KAG6603211.1"/>
    <property type="molecule type" value="Genomic_DNA"/>
</dbReference>
<feature type="transmembrane region" description="Helical" evidence="1">
    <location>
        <begin position="59"/>
        <end position="83"/>
    </location>
</feature>
<dbReference type="AlphaFoldDB" id="A0AAV6NUD0"/>
<gene>
    <name evidence="3" type="ORF">SDJN03_03820</name>
</gene>
<evidence type="ECO:0000256" key="1">
    <source>
        <dbReference type="SAM" id="Phobius"/>
    </source>
</evidence>